<evidence type="ECO:0000313" key="1">
    <source>
        <dbReference type="EMBL" id="OHA34298.1"/>
    </source>
</evidence>
<dbReference type="Proteomes" id="UP000177797">
    <property type="component" value="Unassembled WGS sequence"/>
</dbReference>
<dbReference type="EMBL" id="MHSA01000013">
    <property type="protein sequence ID" value="OHA34298.1"/>
    <property type="molecule type" value="Genomic_DNA"/>
</dbReference>
<organism evidence="1 2">
    <name type="scientific">Candidatus Taylorbacteria bacterium RIFCSPLOWO2_01_FULL_48_100</name>
    <dbReference type="NCBI Taxonomy" id="1802322"/>
    <lineage>
        <taxon>Bacteria</taxon>
        <taxon>Candidatus Tayloriibacteriota</taxon>
    </lineage>
</organism>
<dbReference type="Pfam" id="PF12686">
    <property type="entry name" value="DUF3800"/>
    <property type="match status" value="1"/>
</dbReference>
<evidence type="ECO:0000313" key="2">
    <source>
        <dbReference type="Proteomes" id="UP000177797"/>
    </source>
</evidence>
<dbReference type="InterPro" id="IPR024524">
    <property type="entry name" value="DUF3800"/>
</dbReference>
<protein>
    <recommendedName>
        <fullName evidence="3">DUF3800 domain-containing protein</fullName>
    </recommendedName>
</protein>
<name>A0A1G2NDY1_9BACT</name>
<accession>A0A1G2NDY1</accession>
<sequence length="268" mass="30441">MITQPILPQESIKLFIDESGTGNPLDLTSDIYILSGCVIKKSDCQDVKIRADQIKFKYWNKTNIMFHSREIGRRDGAFSILKDETLSKQFLADLESFLADQKFKMLFVVVDKAKAKNAGWNEVKVYKDTTLHLVRNFLLALLATNSKGEIIIESATATKDIYLLQAVGYFLASGIESIKIDYQKIQTLLTSISFVTKHNNDIEEQIADLFCYAAQLKYQQKAKQKISGGIYEQMILRAFNRSIFKVPQYAGPKKARFFAGLEPFLVIP</sequence>
<reference evidence="1 2" key="1">
    <citation type="journal article" date="2016" name="Nat. Commun.">
        <title>Thousands of microbial genomes shed light on interconnected biogeochemical processes in an aquifer system.</title>
        <authorList>
            <person name="Anantharaman K."/>
            <person name="Brown C.T."/>
            <person name="Hug L.A."/>
            <person name="Sharon I."/>
            <person name="Castelle C.J."/>
            <person name="Probst A.J."/>
            <person name="Thomas B.C."/>
            <person name="Singh A."/>
            <person name="Wilkins M.J."/>
            <person name="Karaoz U."/>
            <person name="Brodie E.L."/>
            <person name="Williams K.H."/>
            <person name="Hubbard S.S."/>
            <person name="Banfield J.F."/>
        </authorList>
    </citation>
    <scope>NUCLEOTIDE SEQUENCE [LARGE SCALE GENOMIC DNA]</scope>
</reference>
<gene>
    <name evidence="1" type="ORF">A2938_02065</name>
</gene>
<dbReference type="AlphaFoldDB" id="A0A1G2NDY1"/>
<proteinExistence type="predicted"/>
<comment type="caution">
    <text evidence="1">The sequence shown here is derived from an EMBL/GenBank/DDBJ whole genome shotgun (WGS) entry which is preliminary data.</text>
</comment>
<evidence type="ECO:0008006" key="3">
    <source>
        <dbReference type="Google" id="ProtNLM"/>
    </source>
</evidence>